<dbReference type="SUPFAM" id="SSF55781">
    <property type="entry name" value="GAF domain-like"/>
    <property type="match status" value="1"/>
</dbReference>
<evidence type="ECO:0000256" key="2">
    <source>
        <dbReference type="ARBA" id="ARBA00023125"/>
    </source>
</evidence>
<dbReference type="PANTHER" id="PTHR30136">
    <property type="entry name" value="HELIX-TURN-HELIX TRANSCRIPTIONAL REGULATOR, ICLR FAMILY"/>
    <property type="match status" value="1"/>
</dbReference>
<organism evidence="6 7">
    <name type="scientific">Chelatococcus albus</name>
    <dbReference type="NCBI Taxonomy" id="3047466"/>
    <lineage>
        <taxon>Bacteria</taxon>
        <taxon>Pseudomonadati</taxon>
        <taxon>Pseudomonadota</taxon>
        <taxon>Alphaproteobacteria</taxon>
        <taxon>Hyphomicrobiales</taxon>
        <taxon>Chelatococcaceae</taxon>
        <taxon>Chelatococcus</taxon>
    </lineage>
</organism>
<dbReference type="Gene3D" id="3.30.450.40">
    <property type="match status" value="1"/>
</dbReference>
<keyword evidence="3" id="KW-0804">Transcription</keyword>
<keyword evidence="1" id="KW-0805">Transcription regulation</keyword>
<dbReference type="PROSITE" id="PS51077">
    <property type="entry name" value="HTH_ICLR"/>
    <property type="match status" value="1"/>
</dbReference>
<dbReference type="InterPro" id="IPR005471">
    <property type="entry name" value="Tscrpt_reg_IclR_N"/>
</dbReference>
<dbReference type="InterPro" id="IPR036388">
    <property type="entry name" value="WH-like_DNA-bd_sf"/>
</dbReference>
<gene>
    <name evidence="6" type="ORF">QNA08_04570</name>
</gene>
<dbReference type="NCBIfam" id="TIGR02431">
    <property type="entry name" value="pcaR_pcaU"/>
    <property type="match status" value="1"/>
</dbReference>
<dbReference type="InterPro" id="IPR029016">
    <property type="entry name" value="GAF-like_dom_sf"/>
</dbReference>
<comment type="caution">
    <text evidence="6">The sequence shown here is derived from an EMBL/GenBank/DDBJ whole genome shotgun (WGS) entry which is preliminary data.</text>
</comment>
<dbReference type="Pfam" id="PF01614">
    <property type="entry name" value="IclR_C"/>
    <property type="match status" value="1"/>
</dbReference>
<dbReference type="Pfam" id="PF09339">
    <property type="entry name" value="HTH_IclR"/>
    <property type="match status" value="1"/>
</dbReference>
<dbReference type="RefSeq" id="WP_283739500.1">
    <property type="nucleotide sequence ID" value="NZ_JASJEV010000002.1"/>
</dbReference>
<evidence type="ECO:0000256" key="1">
    <source>
        <dbReference type="ARBA" id="ARBA00023015"/>
    </source>
</evidence>
<evidence type="ECO:0000259" key="5">
    <source>
        <dbReference type="PROSITE" id="PS51078"/>
    </source>
</evidence>
<name>A0ABT7ADQ5_9HYPH</name>
<dbReference type="EMBL" id="JASJEV010000002">
    <property type="protein sequence ID" value="MDJ1157512.1"/>
    <property type="molecule type" value="Genomic_DNA"/>
</dbReference>
<keyword evidence="7" id="KW-1185">Reference proteome</keyword>
<dbReference type="PANTHER" id="PTHR30136:SF34">
    <property type="entry name" value="TRANSCRIPTIONAL REGULATOR"/>
    <property type="match status" value="1"/>
</dbReference>
<feature type="domain" description="HTH iclR-type" evidence="4">
    <location>
        <begin position="11"/>
        <end position="71"/>
    </location>
</feature>
<dbReference type="SUPFAM" id="SSF46785">
    <property type="entry name" value="Winged helix' DNA-binding domain"/>
    <property type="match status" value="1"/>
</dbReference>
<accession>A0ABT7ADQ5</accession>
<dbReference type="InterPro" id="IPR012794">
    <property type="entry name" value="PcaR_PcaU"/>
</dbReference>
<dbReference type="Gene3D" id="1.10.10.10">
    <property type="entry name" value="Winged helix-like DNA-binding domain superfamily/Winged helix DNA-binding domain"/>
    <property type="match status" value="1"/>
</dbReference>
<dbReference type="Proteomes" id="UP001321492">
    <property type="component" value="Unassembled WGS sequence"/>
</dbReference>
<evidence type="ECO:0000313" key="7">
    <source>
        <dbReference type="Proteomes" id="UP001321492"/>
    </source>
</evidence>
<keyword evidence="2" id="KW-0238">DNA-binding</keyword>
<protein>
    <submittedName>
        <fullName evidence="6">IclR family transcriptional regulator C-terminal domain-containing protein</fullName>
    </submittedName>
</protein>
<sequence length="256" mass="27886">MTKTDGDRDFMGGLGKGLAVIECFDGDHERLSISEVAAQTGLSRAAARRCLITLQKLGYAAFDGKFFTLTPRVLRLGYAYLSSTALPQLIQPFLERLSEELHESCSASILDGTDIVYIARSATRRIMSVGLSVGTRLPAYCTSMGRVLLAALPAEEAEARLKASDRRRLTARTRTGLEELMEEIGRVREQGFCINDQELELGLVSIAVPVVNGAGVTVAALNVSAQSARLSAADLEARFLPKLRQTQETLRPLIER</sequence>
<proteinExistence type="predicted"/>
<evidence type="ECO:0000259" key="4">
    <source>
        <dbReference type="PROSITE" id="PS51077"/>
    </source>
</evidence>
<reference evidence="6 7" key="1">
    <citation type="submission" date="2023-05" db="EMBL/GenBank/DDBJ databases">
        <title>Chelatococcus sp. nov., a moderately thermophilic bacterium isolated from hot spring microbial mat.</title>
        <authorList>
            <person name="Hu C.-J."/>
            <person name="Li W.-J."/>
        </authorList>
    </citation>
    <scope>NUCLEOTIDE SEQUENCE [LARGE SCALE GENOMIC DNA]</scope>
    <source>
        <strain evidence="6 7">SYSU G07232</strain>
    </source>
</reference>
<dbReference type="SMART" id="SM00346">
    <property type="entry name" value="HTH_ICLR"/>
    <property type="match status" value="1"/>
</dbReference>
<evidence type="ECO:0000256" key="3">
    <source>
        <dbReference type="ARBA" id="ARBA00023163"/>
    </source>
</evidence>
<dbReference type="InterPro" id="IPR036390">
    <property type="entry name" value="WH_DNA-bd_sf"/>
</dbReference>
<dbReference type="InterPro" id="IPR014757">
    <property type="entry name" value="Tscrpt_reg_IclR_C"/>
</dbReference>
<feature type="domain" description="IclR-ED" evidence="5">
    <location>
        <begin position="72"/>
        <end position="256"/>
    </location>
</feature>
<dbReference type="InterPro" id="IPR050707">
    <property type="entry name" value="HTH_MetabolicPath_Reg"/>
</dbReference>
<evidence type="ECO:0000313" key="6">
    <source>
        <dbReference type="EMBL" id="MDJ1157512.1"/>
    </source>
</evidence>
<dbReference type="PROSITE" id="PS51078">
    <property type="entry name" value="ICLR_ED"/>
    <property type="match status" value="1"/>
</dbReference>